<feature type="compositionally biased region" description="Basic and acidic residues" evidence="1">
    <location>
        <begin position="392"/>
        <end position="415"/>
    </location>
</feature>
<organism evidence="3 4">
    <name type="scientific">Marine Group I thaumarchaeote</name>
    <dbReference type="NCBI Taxonomy" id="2511932"/>
    <lineage>
        <taxon>Archaea</taxon>
        <taxon>Nitrososphaerota</taxon>
        <taxon>Marine Group I</taxon>
    </lineage>
</organism>
<feature type="region of interest" description="Disordered" evidence="1">
    <location>
        <begin position="391"/>
        <end position="429"/>
    </location>
</feature>
<dbReference type="EMBL" id="JACASV010000027">
    <property type="protein sequence ID" value="NWJ43481.1"/>
    <property type="molecule type" value="Genomic_DNA"/>
</dbReference>
<dbReference type="Proteomes" id="UP000523105">
    <property type="component" value="Unassembled WGS sequence"/>
</dbReference>
<protein>
    <submittedName>
        <fullName evidence="3">Uncharacterized protein</fullName>
    </submittedName>
</protein>
<gene>
    <name evidence="3" type="ORF">HX837_04650</name>
</gene>
<name>A0A7K4MPJ7_9ARCH</name>
<keyword evidence="2" id="KW-0812">Transmembrane</keyword>
<feature type="transmembrane region" description="Helical" evidence="2">
    <location>
        <begin position="324"/>
        <end position="343"/>
    </location>
</feature>
<comment type="caution">
    <text evidence="3">The sequence shown here is derived from an EMBL/GenBank/DDBJ whole genome shotgun (WGS) entry which is preliminary data.</text>
</comment>
<evidence type="ECO:0000313" key="4">
    <source>
        <dbReference type="Proteomes" id="UP000523105"/>
    </source>
</evidence>
<evidence type="ECO:0000256" key="2">
    <source>
        <dbReference type="SAM" id="Phobius"/>
    </source>
</evidence>
<keyword evidence="2" id="KW-0472">Membrane</keyword>
<proteinExistence type="predicted"/>
<evidence type="ECO:0000256" key="1">
    <source>
        <dbReference type="SAM" id="MobiDB-lite"/>
    </source>
</evidence>
<dbReference type="AlphaFoldDB" id="A0A7K4MPJ7"/>
<evidence type="ECO:0000313" key="3">
    <source>
        <dbReference type="EMBL" id="NWJ43481.1"/>
    </source>
</evidence>
<sequence>MLRKTITVIAFLSFFIAVGGISPVFASSQLEVTIDPNSDTAYAKMVYQRSISIDYSDGGKLAETMNGKSEKISFTAIASNPGIESLIAKLNSYFASQGSQASISDLSLEYKSTLTGRSTSMSVDYTIILRPTIENIVIKHGSGNDPTLLDADWRGFGALGPVVINTPTYGDVEINLPISSFEKFTPSLALSLKASDAAELLYTRLMDGDEIKAQPIGNWHFLFDPTGIGVDAKQYGFETGSVISSFTMGESSIREGLIREQIHEAAFVSDKTYQVTSFESSGNASIDIIGFANRDTLGTSEIFGVTPNAPEGYATTSAGEFPAFILYGMAGMAALGGVAIMIISQRKLKKEGKNLKQTGIDPSQLTGVQTSAGSGGYQTIRGEARVTGLEDYNEHRSYYDEEKPQVEEKSEDKPSSKRGALPKGFKPEK</sequence>
<accession>A0A7K4MPJ7</accession>
<feature type="compositionally biased region" description="Polar residues" evidence="1">
    <location>
        <begin position="356"/>
        <end position="372"/>
    </location>
</feature>
<reference evidence="3 4" key="1">
    <citation type="journal article" date="2019" name="Environ. Microbiol.">
        <title>Genomics insights into ecotype formation of ammonia-oxidizing archaea in the deep ocean.</title>
        <authorList>
            <person name="Wang Y."/>
            <person name="Huang J.M."/>
            <person name="Cui G.J."/>
            <person name="Nunoura T."/>
            <person name="Takaki Y."/>
            <person name="Li W.L."/>
            <person name="Li J."/>
            <person name="Gao Z.M."/>
            <person name="Takai K."/>
            <person name="Zhang A.Q."/>
            <person name="Stepanauskas R."/>
        </authorList>
    </citation>
    <scope>NUCLEOTIDE SEQUENCE [LARGE SCALE GENOMIC DNA]</scope>
    <source>
        <strain evidence="3 4">L15b</strain>
    </source>
</reference>
<feature type="region of interest" description="Disordered" evidence="1">
    <location>
        <begin position="356"/>
        <end position="377"/>
    </location>
</feature>
<keyword evidence="2" id="KW-1133">Transmembrane helix</keyword>